<evidence type="ECO:0000313" key="3">
    <source>
        <dbReference type="Proteomes" id="UP000324091"/>
    </source>
</evidence>
<keyword evidence="3" id="KW-1185">Reference proteome</keyword>
<reference evidence="2 3" key="1">
    <citation type="submission" date="2019-04" db="EMBL/GenBank/DDBJ databases">
        <title>Chromosome genome assembly for Takifugu flavidus.</title>
        <authorList>
            <person name="Xiao S."/>
        </authorList>
    </citation>
    <scope>NUCLEOTIDE SEQUENCE [LARGE SCALE GENOMIC DNA]</scope>
    <source>
        <strain evidence="2">HTHZ2018</strain>
        <tissue evidence="2">Muscle</tissue>
    </source>
</reference>
<proteinExistence type="predicted"/>
<organism evidence="2 3">
    <name type="scientific">Takifugu flavidus</name>
    <name type="common">sansaifugu</name>
    <dbReference type="NCBI Taxonomy" id="433684"/>
    <lineage>
        <taxon>Eukaryota</taxon>
        <taxon>Metazoa</taxon>
        <taxon>Chordata</taxon>
        <taxon>Craniata</taxon>
        <taxon>Vertebrata</taxon>
        <taxon>Euteleostomi</taxon>
        <taxon>Actinopterygii</taxon>
        <taxon>Neopterygii</taxon>
        <taxon>Teleostei</taxon>
        <taxon>Neoteleostei</taxon>
        <taxon>Acanthomorphata</taxon>
        <taxon>Eupercaria</taxon>
        <taxon>Tetraodontiformes</taxon>
        <taxon>Tetradontoidea</taxon>
        <taxon>Tetraodontidae</taxon>
        <taxon>Takifugu</taxon>
    </lineage>
</organism>
<evidence type="ECO:0000313" key="2">
    <source>
        <dbReference type="EMBL" id="TWW53252.1"/>
    </source>
</evidence>
<name>A0A5C6MDM8_9TELE</name>
<protein>
    <submittedName>
        <fullName evidence="2">Uncharacterized protein</fullName>
    </submittedName>
</protein>
<accession>A0A5C6MDM8</accession>
<dbReference type="EMBL" id="RHFK02000758">
    <property type="protein sequence ID" value="TWW53252.1"/>
    <property type="molecule type" value="Genomic_DNA"/>
</dbReference>
<sequence length="36" mass="3508">MGRGPATRRSPTCPPPGLASGGAPDLFAMGGPTRGI</sequence>
<evidence type="ECO:0000256" key="1">
    <source>
        <dbReference type="SAM" id="MobiDB-lite"/>
    </source>
</evidence>
<dbReference type="Proteomes" id="UP000324091">
    <property type="component" value="Unassembled WGS sequence"/>
</dbReference>
<gene>
    <name evidence="2" type="ORF">D4764_0018190</name>
</gene>
<dbReference type="AlphaFoldDB" id="A0A5C6MDM8"/>
<comment type="caution">
    <text evidence="2">The sequence shown here is derived from an EMBL/GenBank/DDBJ whole genome shotgun (WGS) entry which is preliminary data.</text>
</comment>
<feature type="region of interest" description="Disordered" evidence="1">
    <location>
        <begin position="1"/>
        <end position="36"/>
    </location>
</feature>